<dbReference type="AlphaFoldDB" id="A0A0D6N3B7"/>
<keyword evidence="5" id="KW-1185">Reference proteome</keyword>
<feature type="signal peptide" evidence="1">
    <location>
        <begin position="1"/>
        <end position="18"/>
    </location>
</feature>
<evidence type="ECO:0000256" key="1">
    <source>
        <dbReference type="SAM" id="SignalP"/>
    </source>
</evidence>
<comment type="caution">
    <text evidence="2">The sequence shown here is derived from an EMBL/GenBank/DDBJ whole genome shotgun (WGS) entry which is preliminary data.</text>
</comment>
<reference evidence="2 4" key="1">
    <citation type="submission" date="2012-11" db="EMBL/GenBank/DDBJ databases">
        <title>Whole genome sequence of Acetobacter cibinongensis 4H-1.</title>
        <authorList>
            <person name="Azuma Y."/>
            <person name="Higashiura N."/>
            <person name="Hirakawa H."/>
            <person name="Matsushita K."/>
        </authorList>
    </citation>
    <scope>NUCLEOTIDE SEQUENCE [LARGE SCALE GENOMIC DNA]</scope>
    <source>
        <strain evidence="2 4">4H-1</strain>
    </source>
</reference>
<dbReference type="RefSeq" id="WP_048838081.1">
    <property type="nucleotide sequence ID" value="NZ_BAMV01000008.1"/>
</dbReference>
<name>A0A0D6N3B7_9PROT</name>
<feature type="chain" id="PRO_5030005740" evidence="1">
    <location>
        <begin position="19"/>
        <end position="181"/>
    </location>
</feature>
<protein>
    <submittedName>
        <fullName evidence="2">Uncharacterized protein</fullName>
    </submittedName>
</protein>
<dbReference type="EMBL" id="BAMV01000008">
    <property type="protein sequence ID" value="GAN60011.1"/>
    <property type="molecule type" value="Genomic_DNA"/>
</dbReference>
<organism evidence="2 4">
    <name type="scientific">Acetobacter cibinongensis</name>
    <dbReference type="NCBI Taxonomy" id="146475"/>
    <lineage>
        <taxon>Bacteria</taxon>
        <taxon>Pseudomonadati</taxon>
        <taxon>Pseudomonadota</taxon>
        <taxon>Alphaproteobacteria</taxon>
        <taxon>Acetobacterales</taxon>
        <taxon>Acetobacteraceae</taxon>
        <taxon>Acetobacter</taxon>
    </lineage>
</organism>
<sequence length="181" mass="18510">MLAVVLAGAPCFSAPVLAQAPEHGPVAANLAPIVTGQGGVSVCLTSQQDEQATSLLVVPSGTVFEASTGPGGHTAQAFVTTETVTLTKAQPCGIADASTVVSHTRHWLVNPVKPQADTQFHPVGDVSGNGVDTSFGDEDETLRHAISSGHLLARVQGSLHDTVFLTESDADIEDPDAPAKP</sequence>
<dbReference type="STRING" id="1231339.Abci_008_144"/>
<accession>A0A6N3SK29</accession>
<evidence type="ECO:0000313" key="4">
    <source>
        <dbReference type="Proteomes" id="UP000032671"/>
    </source>
</evidence>
<keyword evidence="1" id="KW-0732">Signal</keyword>
<dbReference type="Proteomes" id="UP000032671">
    <property type="component" value="Unassembled WGS sequence"/>
</dbReference>
<dbReference type="Proteomes" id="UP000321891">
    <property type="component" value="Unassembled WGS sequence"/>
</dbReference>
<dbReference type="EMBL" id="BJVU01000001">
    <property type="protein sequence ID" value="GEL57631.1"/>
    <property type="molecule type" value="Genomic_DNA"/>
</dbReference>
<reference evidence="3 5" key="2">
    <citation type="submission" date="2019-07" db="EMBL/GenBank/DDBJ databases">
        <title>Whole genome shotgun sequence of Acetobacter cibinongensis NBRC 16605.</title>
        <authorList>
            <person name="Hosoyama A."/>
            <person name="Uohara A."/>
            <person name="Ohji S."/>
            <person name="Ichikawa N."/>
        </authorList>
    </citation>
    <scope>NUCLEOTIDE SEQUENCE [LARGE SCALE GENOMIC DNA]</scope>
    <source>
        <strain evidence="3 5">NBRC 16605</strain>
    </source>
</reference>
<accession>A0A0D6N3B7</accession>
<evidence type="ECO:0000313" key="3">
    <source>
        <dbReference type="EMBL" id="GEL57631.1"/>
    </source>
</evidence>
<proteinExistence type="predicted"/>
<gene>
    <name evidence="2" type="ORF">Abci_008_144</name>
    <name evidence="3" type="ORF">ACI01nite_02330</name>
</gene>
<evidence type="ECO:0000313" key="2">
    <source>
        <dbReference type="EMBL" id="GAN60011.1"/>
    </source>
</evidence>
<evidence type="ECO:0000313" key="5">
    <source>
        <dbReference type="Proteomes" id="UP000321891"/>
    </source>
</evidence>